<sequence>MTQSIAEGTGKYNCIGKNNKFNSGVSKIVNQSIWKMLTVITTLAFLILSRWFYIKVFAAASQKMNEKNSALTATLITLLFYAFAFPVFVNEQGIRYNIFTKLAIGTFYKAHSIAEYYLFNDAQQTKIEYPKRFIPAVNSGGPANEYNAISFQLCTSSMSEQEASKKQKIFFNFNESTGEFSAFHQVGSCILDVSFTIDMNTESIAKRYGLPSYVDNSIETMKQIIEKEYIQKAQGIAENVIKAA</sequence>
<organism evidence="2 3">
    <name type="scientific">Pseudomonas fluorescens</name>
    <dbReference type="NCBI Taxonomy" id="294"/>
    <lineage>
        <taxon>Bacteria</taxon>
        <taxon>Pseudomonadati</taxon>
        <taxon>Pseudomonadota</taxon>
        <taxon>Gammaproteobacteria</taxon>
        <taxon>Pseudomonadales</taxon>
        <taxon>Pseudomonadaceae</taxon>
        <taxon>Pseudomonas</taxon>
    </lineage>
</organism>
<accession>A0A125QDC5</accession>
<feature type="transmembrane region" description="Helical" evidence="1">
    <location>
        <begin position="33"/>
        <end position="58"/>
    </location>
</feature>
<comment type="caution">
    <text evidence="2">The sequence shown here is derived from an EMBL/GenBank/DDBJ whole genome shotgun (WGS) entry which is preliminary data.</text>
</comment>
<name>A0A125QDC5_PSEFL</name>
<evidence type="ECO:0000256" key="1">
    <source>
        <dbReference type="SAM" id="Phobius"/>
    </source>
</evidence>
<dbReference type="AlphaFoldDB" id="A0A125QDC5"/>
<dbReference type="Proteomes" id="UP000063434">
    <property type="component" value="Unassembled WGS sequence"/>
</dbReference>
<keyword evidence="1" id="KW-1133">Transmembrane helix</keyword>
<dbReference type="PATRIC" id="fig|294.195.peg.5281"/>
<keyword evidence="1" id="KW-0472">Membrane</keyword>
<evidence type="ECO:0000313" key="2">
    <source>
        <dbReference type="EMBL" id="KWV71484.1"/>
    </source>
</evidence>
<proteinExistence type="predicted"/>
<feature type="transmembrane region" description="Helical" evidence="1">
    <location>
        <begin position="70"/>
        <end position="89"/>
    </location>
</feature>
<reference evidence="2 3" key="1">
    <citation type="submission" date="2015-05" db="EMBL/GenBank/DDBJ databases">
        <title>A genomic and transcriptomic approach to investigate the blue pigment phenotype in Pseudomonas fluorescens.</title>
        <authorList>
            <person name="Andreani N.A."/>
            <person name="Cardazzo B."/>
        </authorList>
    </citation>
    <scope>NUCLEOTIDE SEQUENCE [LARGE SCALE GENOMIC DNA]</scope>
    <source>
        <strain evidence="2 3">Ps_40</strain>
    </source>
</reference>
<protein>
    <submittedName>
        <fullName evidence="2">Uncharacterized protein</fullName>
    </submittedName>
</protein>
<keyword evidence="1" id="KW-0812">Transmembrane</keyword>
<dbReference type="EMBL" id="LCYC01000061">
    <property type="protein sequence ID" value="KWV71484.1"/>
    <property type="molecule type" value="Genomic_DNA"/>
</dbReference>
<evidence type="ECO:0000313" key="3">
    <source>
        <dbReference type="Proteomes" id="UP000063434"/>
    </source>
</evidence>
<gene>
    <name evidence="2" type="ORF">PFL603g_04935</name>
</gene>